<keyword evidence="5" id="KW-1185">Reference proteome</keyword>
<dbReference type="RefSeq" id="WP_066228735.1">
    <property type="nucleotide sequence ID" value="NZ_CP066701.1"/>
</dbReference>
<keyword evidence="2" id="KW-1133">Transmembrane helix</keyword>
<dbReference type="Proteomes" id="UP000075666">
    <property type="component" value="Unassembled WGS sequence"/>
</dbReference>
<dbReference type="STRING" id="46224.B4102_2564"/>
<protein>
    <submittedName>
        <fullName evidence="4">DUF2663 family protein</fullName>
    </submittedName>
</protein>
<feature type="coiled-coil region" evidence="1">
    <location>
        <begin position="93"/>
        <end position="120"/>
    </location>
</feature>
<organism evidence="3 5">
    <name type="scientific">Heyndrickxia sporothermodurans</name>
    <dbReference type="NCBI Taxonomy" id="46224"/>
    <lineage>
        <taxon>Bacteria</taxon>
        <taxon>Bacillati</taxon>
        <taxon>Bacillota</taxon>
        <taxon>Bacilli</taxon>
        <taxon>Bacillales</taxon>
        <taxon>Bacillaceae</taxon>
        <taxon>Heyndrickxia</taxon>
    </lineage>
</organism>
<evidence type="ECO:0000313" key="6">
    <source>
        <dbReference type="Proteomes" id="UP000595512"/>
    </source>
</evidence>
<reference evidence="4 6" key="2">
    <citation type="submission" date="2020-12" db="EMBL/GenBank/DDBJ databases">
        <title>Taxonomic evaluation of the Bacillus sporothermodurans group of bacteria based on whole genome sequences.</title>
        <authorList>
            <person name="Fiedler G."/>
            <person name="Herbstmann A.-D."/>
            <person name="Doll E."/>
            <person name="Wenning M."/>
            <person name="Brinks E."/>
            <person name="Kabisch J."/>
            <person name="Breitenwieser F."/>
            <person name="Lappann M."/>
            <person name="Boehnlein C."/>
            <person name="Franz C."/>
        </authorList>
    </citation>
    <scope>NUCLEOTIDE SEQUENCE [LARGE SCALE GENOMIC DNA]</scope>
    <source>
        <strain evidence="4 6">DSM 10599</strain>
    </source>
</reference>
<gene>
    <name evidence="3" type="ORF">B4102_2564</name>
    <name evidence="4" type="ORF">JGZ69_16980</name>
</gene>
<dbReference type="AlphaFoldDB" id="A0A150LAC7"/>
<keyword evidence="1" id="KW-0175">Coiled coil</keyword>
<dbReference type="EMBL" id="CP066701">
    <property type="protein sequence ID" value="QQX24466.1"/>
    <property type="molecule type" value="Genomic_DNA"/>
</dbReference>
<dbReference type="KEGG" id="hspo:JGZ69_16980"/>
<evidence type="ECO:0000313" key="4">
    <source>
        <dbReference type="EMBL" id="QQX24466.1"/>
    </source>
</evidence>
<keyword evidence="2" id="KW-0812">Transmembrane</keyword>
<dbReference type="OrthoDB" id="2969742at2"/>
<dbReference type="Pfam" id="PF10864">
    <property type="entry name" value="DUF2663"/>
    <property type="match status" value="1"/>
</dbReference>
<reference evidence="3 5" key="1">
    <citation type="submission" date="2016-01" db="EMBL/GenBank/DDBJ databases">
        <title>Genome Sequences of Twelve Sporeforming Bacillus Species Isolated from Foods.</title>
        <authorList>
            <person name="Berendsen E.M."/>
            <person name="Wells-Bennik M.H."/>
            <person name="Krawcyk A.O."/>
            <person name="De Jong A."/>
            <person name="Holsappel S."/>
            <person name="Eijlander R.T."/>
            <person name="Kuipers O.P."/>
        </authorList>
    </citation>
    <scope>NUCLEOTIDE SEQUENCE [LARGE SCALE GENOMIC DNA]</scope>
    <source>
        <strain evidence="3 5">B4102</strain>
    </source>
</reference>
<proteinExistence type="predicted"/>
<evidence type="ECO:0000256" key="1">
    <source>
        <dbReference type="SAM" id="Coils"/>
    </source>
</evidence>
<evidence type="ECO:0000313" key="5">
    <source>
        <dbReference type="Proteomes" id="UP000075666"/>
    </source>
</evidence>
<dbReference type="Proteomes" id="UP000595512">
    <property type="component" value="Chromosome"/>
</dbReference>
<dbReference type="EMBL" id="LQYN01000025">
    <property type="protein sequence ID" value="KYD09298.1"/>
    <property type="molecule type" value="Genomic_DNA"/>
</dbReference>
<dbReference type="GeneID" id="62498316"/>
<evidence type="ECO:0000313" key="3">
    <source>
        <dbReference type="EMBL" id="KYD09298.1"/>
    </source>
</evidence>
<dbReference type="PATRIC" id="fig|46224.3.peg.1743"/>
<keyword evidence="2" id="KW-0472">Membrane</keyword>
<feature type="transmembrane region" description="Helical" evidence="2">
    <location>
        <begin position="79"/>
        <end position="97"/>
    </location>
</feature>
<evidence type="ECO:0000256" key="2">
    <source>
        <dbReference type="SAM" id="Phobius"/>
    </source>
</evidence>
<accession>A0A150LAC7</accession>
<dbReference type="InterPro" id="IPR020210">
    <property type="entry name" value="Uncharacterised_YpbF_TM"/>
</dbReference>
<sequence>MDSSIVSLKLTDQATKQMLQNLVDRKLKFDRLKQRHIILLWISVLYSFTCLYFLYYFILEPYSYSFADIFSIIVGENNHLFFLFIAIGTFGATKVLYEKKEKAEKEYHELRCEIIDRSKDLWKNEAWKSRNVVFEMMKEKYNINLYHESK</sequence>
<name>A0A150LAC7_9BACI</name>
<feature type="transmembrane region" description="Helical" evidence="2">
    <location>
        <begin position="37"/>
        <end position="59"/>
    </location>
</feature>